<sequence>MRQMYGSCDLGGTRSAAVKILSFTAVCREAAIQNITVENLRRTNYLDYLDDLIRDRNTGIFEGASKIAIEVFQCISEEWWP</sequence>
<dbReference type="EMBL" id="AP004737">
    <property type="protein sequence ID" value="BAD37741.1"/>
    <property type="molecule type" value="Genomic_DNA"/>
</dbReference>
<protein>
    <submittedName>
        <fullName evidence="1">Uncharacterized protein</fullName>
    </submittedName>
</protein>
<name>Q67VS8_ORYSJ</name>
<gene>
    <name evidence="1" type="primary">OSJNBa0072A21.14</name>
</gene>
<organism evidence="1 2">
    <name type="scientific">Oryza sativa subsp. japonica</name>
    <name type="common">Rice</name>
    <dbReference type="NCBI Taxonomy" id="39947"/>
    <lineage>
        <taxon>Eukaryota</taxon>
        <taxon>Viridiplantae</taxon>
        <taxon>Streptophyta</taxon>
        <taxon>Embryophyta</taxon>
        <taxon>Tracheophyta</taxon>
        <taxon>Spermatophyta</taxon>
        <taxon>Magnoliopsida</taxon>
        <taxon>Liliopsida</taxon>
        <taxon>Poales</taxon>
        <taxon>Poaceae</taxon>
        <taxon>BOP clade</taxon>
        <taxon>Oryzoideae</taxon>
        <taxon>Oryzeae</taxon>
        <taxon>Oryzinae</taxon>
        <taxon>Oryza</taxon>
        <taxon>Oryza sativa</taxon>
    </lineage>
</organism>
<proteinExistence type="predicted"/>
<dbReference type="AlphaFoldDB" id="Q67VS8"/>
<reference evidence="2" key="2">
    <citation type="journal article" date="2008" name="Nucleic Acids Res.">
        <title>The rice annotation project database (RAP-DB): 2008 update.</title>
        <authorList>
            <consortium name="The rice annotation project (RAP)"/>
        </authorList>
    </citation>
    <scope>GENOME REANNOTATION</scope>
    <source>
        <strain evidence="2">cv. Nipponbare</strain>
    </source>
</reference>
<accession>Q67VS8</accession>
<evidence type="ECO:0000313" key="1">
    <source>
        <dbReference type="EMBL" id="BAD37741.1"/>
    </source>
</evidence>
<dbReference type="Proteomes" id="UP000000763">
    <property type="component" value="Chromosome 6"/>
</dbReference>
<reference evidence="2" key="1">
    <citation type="journal article" date="2005" name="Nature">
        <title>The map-based sequence of the rice genome.</title>
        <authorList>
            <consortium name="International rice genome sequencing project (IRGSP)"/>
            <person name="Matsumoto T."/>
            <person name="Wu J."/>
            <person name="Kanamori H."/>
            <person name="Katayose Y."/>
            <person name="Fujisawa M."/>
            <person name="Namiki N."/>
            <person name="Mizuno H."/>
            <person name="Yamamoto K."/>
            <person name="Antonio B.A."/>
            <person name="Baba T."/>
            <person name="Sakata K."/>
            <person name="Nagamura Y."/>
            <person name="Aoki H."/>
            <person name="Arikawa K."/>
            <person name="Arita K."/>
            <person name="Bito T."/>
            <person name="Chiden Y."/>
            <person name="Fujitsuka N."/>
            <person name="Fukunaka R."/>
            <person name="Hamada M."/>
            <person name="Harada C."/>
            <person name="Hayashi A."/>
            <person name="Hijishita S."/>
            <person name="Honda M."/>
            <person name="Hosokawa S."/>
            <person name="Ichikawa Y."/>
            <person name="Idonuma A."/>
            <person name="Iijima M."/>
            <person name="Ikeda M."/>
            <person name="Ikeno M."/>
            <person name="Ito K."/>
            <person name="Ito S."/>
            <person name="Ito T."/>
            <person name="Ito Y."/>
            <person name="Ito Y."/>
            <person name="Iwabuchi A."/>
            <person name="Kamiya K."/>
            <person name="Karasawa W."/>
            <person name="Kurita K."/>
            <person name="Katagiri S."/>
            <person name="Kikuta A."/>
            <person name="Kobayashi H."/>
            <person name="Kobayashi N."/>
            <person name="Machita K."/>
            <person name="Maehara T."/>
            <person name="Masukawa M."/>
            <person name="Mizubayashi T."/>
            <person name="Mukai Y."/>
            <person name="Nagasaki H."/>
            <person name="Nagata Y."/>
            <person name="Naito S."/>
            <person name="Nakashima M."/>
            <person name="Nakama Y."/>
            <person name="Nakamichi Y."/>
            <person name="Nakamura M."/>
            <person name="Meguro A."/>
            <person name="Negishi M."/>
            <person name="Ohta I."/>
            <person name="Ohta T."/>
            <person name="Okamoto M."/>
            <person name="Ono N."/>
            <person name="Saji S."/>
            <person name="Sakaguchi M."/>
            <person name="Sakai K."/>
            <person name="Shibata M."/>
            <person name="Shimokawa T."/>
            <person name="Song J."/>
            <person name="Takazaki Y."/>
            <person name="Terasawa K."/>
            <person name="Tsugane M."/>
            <person name="Tsuji K."/>
            <person name="Ueda S."/>
            <person name="Waki K."/>
            <person name="Yamagata H."/>
            <person name="Yamamoto M."/>
            <person name="Yamamoto S."/>
            <person name="Yamane H."/>
            <person name="Yoshiki S."/>
            <person name="Yoshihara R."/>
            <person name="Yukawa K."/>
            <person name="Zhong H."/>
            <person name="Yano M."/>
            <person name="Yuan Q."/>
            <person name="Ouyang S."/>
            <person name="Liu J."/>
            <person name="Jones K.M."/>
            <person name="Gansberger K."/>
            <person name="Moffat K."/>
            <person name="Hill J."/>
            <person name="Bera J."/>
            <person name="Fadrosh D."/>
            <person name="Jin S."/>
            <person name="Johri S."/>
            <person name="Kim M."/>
            <person name="Overton L."/>
            <person name="Reardon M."/>
            <person name="Tsitrin T."/>
            <person name="Vuong H."/>
            <person name="Weaver B."/>
            <person name="Ciecko A."/>
            <person name="Tallon L."/>
            <person name="Jackson J."/>
            <person name="Pai G."/>
            <person name="Aken S.V."/>
            <person name="Utterback T."/>
            <person name="Reidmuller S."/>
            <person name="Feldblyum T."/>
            <person name="Hsiao J."/>
            <person name="Zismann V."/>
            <person name="Iobst S."/>
            <person name="de Vazeille A.R."/>
            <person name="Buell C.R."/>
            <person name="Ying K."/>
            <person name="Li Y."/>
            <person name="Lu T."/>
            <person name="Huang Y."/>
            <person name="Zhao Q."/>
            <person name="Feng Q."/>
            <person name="Zhang L."/>
            <person name="Zhu J."/>
            <person name="Weng Q."/>
            <person name="Mu J."/>
            <person name="Lu Y."/>
            <person name="Fan D."/>
            <person name="Liu Y."/>
            <person name="Guan J."/>
            <person name="Zhang Y."/>
            <person name="Yu S."/>
            <person name="Liu X."/>
            <person name="Zhang Y."/>
            <person name="Hong G."/>
            <person name="Han B."/>
            <person name="Choisne N."/>
            <person name="Demange N."/>
            <person name="Orjeda G."/>
            <person name="Samain S."/>
            <person name="Cattolico L."/>
            <person name="Pelletier E."/>
            <person name="Couloux A."/>
            <person name="Segurens B."/>
            <person name="Wincker P."/>
            <person name="D'Hont A."/>
            <person name="Scarpelli C."/>
            <person name="Weissenbach J."/>
            <person name="Salanoubat M."/>
            <person name="Quetier F."/>
            <person name="Yu Y."/>
            <person name="Kim H.R."/>
            <person name="Rambo T."/>
            <person name="Currie J."/>
            <person name="Collura K."/>
            <person name="Luo M."/>
            <person name="Yang T."/>
            <person name="Ammiraju J.S.S."/>
            <person name="Engler F."/>
            <person name="Soderlund C."/>
            <person name="Wing R.A."/>
            <person name="Palmer L.E."/>
            <person name="de la Bastide M."/>
            <person name="Spiegel L."/>
            <person name="Nascimento L."/>
            <person name="Zutavern T."/>
            <person name="O'Shaughnessy A."/>
            <person name="Dike S."/>
            <person name="Dedhia N."/>
            <person name="Preston R."/>
            <person name="Balija V."/>
            <person name="McCombie W.R."/>
            <person name="Chow T."/>
            <person name="Chen H."/>
            <person name="Chung M."/>
            <person name="Chen C."/>
            <person name="Shaw J."/>
            <person name="Wu H."/>
            <person name="Hsiao K."/>
            <person name="Chao Y."/>
            <person name="Chu M."/>
            <person name="Cheng C."/>
            <person name="Hour A."/>
            <person name="Lee P."/>
            <person name="Lin S."/>
            <person name="Lin Y."/>
            <person name="Liou J."/>
            <person name="Liu S."/>
            <person name="Hsing Y."/>
            <person name="Raghuvanshi S."/>
            <person name="Mohanty A."/>
            <person name="Bharti A.K."/>
            <person name="Gaur A."/>
            <person name="Gupta V."/>
            <person name="Kumar D."/>
            <person name="Ravi V."/>
            <person name="Vij S."/>
            <person name="Kapur A."/>
            <person name="Khurana P."/>
            <person name="Khurana P."/>
            <person name="Khurana J.P."/>
            <person name="Tyagi A.K."/>
            <person name="Gaikwad K."/>
            <person name="Singh A."/>
            <person name="Dalal V."/>
            <person name="Srivastava S."/>
            <person name="Dixit A."/>
            <person name="Pal A.K."/>
            <person name="Ghazi I.A."/>
            <person name="Yadav M."/>
            <person name="Pandit A."/>
            <person name="Bhargava A."/>
            <person name="Sureshbabu K."/>
            <person name="Batra K."/>
            <person name="Sharma T.R."/>
            <person name="Mohapatra T."/>
            <person name="Singh N.K."/>
            <person name="Messing J."/>
            <person name="Nelson A.B."/>
            <person name="Fuks G."/>
            <person name="Kavchok S."/>
            <person name="Keizer G."/>
            <person name="Linton E."/>
            <person name="Llaca V."/>
            <person name="Song R."/>
            <person name="Tanyolac B."/>
            <person name="Young S."/>
            <person name="Ho-Il K."/>
            <person name="Hahn J.H."/>
            <person name="Sangsakoo G."/>
            <person name="Vanavichit A."/>
            <person name="de Mattos Luiz.A.T."/>
            <person name="Zimmer P.D."/>
            <person name="Malone G."/>
            <person name="Dellagostin O."/>
            <person name="de Oliveira A.C."/>
            <person name="Bevan M."/>
            <person name="Bancroft I."/>
            <person name="Minx P."/>
            <person name="Cordum H."/>
            <person name="Wilson R."/>
            <person name="Cheng Z."/>
            <person name="Jin W."/>
            <person name="Jiang J."/>
            <person name="Leong S.A."/>
            <person name="Iwama H."/>
            <person name="Gojobori T."/>
            <person name="Itoh T."/>
            <person name="Niimura Y."/>
            <person name="Fujii Y."/>
            <person name="Habara T."/>
            <person name="Sakai H."/>
            <person name="Sato Y."/>
            <person name="Wilson G."/>
            <person name="Kumar K."/>
            <person name="McCouch S."/>
            <person name="Juretic N."/>
            <person name="Hoen D."/>
            <person name="Wright S."/>
            <person name="Bruskiewich R."/>
            <person name="Bureau T."/>
            <person name="Miyao A."/>
            <person name="Hirochika H."/>
            <person name="Nishikawa T."/>
            <person name="Kadowaki K."/>
            <person name="Sugiura M."/>
            <person name="Burr B."/>
            <person name="Sasaki T."/>
        </authorList>
    </citation>
    <scope>NUCLEOTIDE SEQUENCE [LARGE SCALE GENOMIC DNA]</scope>
    <source>
        <strain evidence="2">cv. Nipponbare</strain>
    </source>
</reference>
<evidence type="ECO:0000313" key="2">
    <source>
        <dbReference type="Proteomes" id="UP000000763"/>
    </source>
</evidence>